<dbReference type="SUPFAM" id="SSF54523">
    <property type="entry name" value="Pili subunits"/>
    <property type="match status" value="1"/>
</dbReference>
<gene>
    <name evidence="2" type="ORF">KB13_915</name>
</gene>
<keyword evidence="3" id="KW-1185">Reference proteome</keyword>
<dbReference type="InterPro" id="IPR045584">
    <property type="entry name" value="Pilin-like"/>
</dbReference>
<keyword evidence="1" id="KW-0812">Transmembrane</keyword>
<dbReference type="EMBL" id="DS995299">
    <property type="protein sequence ID" value="EDZ64783.1"/>
    <property type="molecule type" value="Genomic_DNA"/>
</dbReference>
<keyword evidence="1" id="KW-0472">Membrane</keyword>
<keyword evidence="1" id="KW-1133">Transmembrane helix</keyword>
<dbReference type="PROSITE" id="PS00409">
    <property type="entry name" value="PROKAR_NTER_METHYL"/>
    <property type="match status" value="1"/>
</dbReference>
<evidence type="ECO:0000256" key="1">
    <source>
        <dbReference type="SAM" id="Phobius"/>
    </source>
</evidence>
<dbReference type="InterPro" id="IPR012902">
    <property type="entry name" value="N_methyl_site"/>
</dbReference>
<dbReference type="Gene3D" id="3.30.700.10">
    <property type="entry name" value="Glycoprotein, Type 4 Pilin"/>
    <property type="match status" value="1"/>
</dbReference>
<dbReference type="NCBIfam" id="TIGR02532">
    <property type="entry name" value="IV_pilin_GFxxxE"/>
    <property type="match status" value="1"/>
</dbReference>
<proteinExistence type="predicted"/>
<dbReference type="AlphaFoldDB" id="B6BVU0"/>
<dbReference type="HOGENOM" id="CLU_1591384_0_0_4"/>
<evidence type="ECO:0000313" key="3">
    <source>
        <dbReference type="Proteomes" id="UP000004188"/>
    </source>
</evidence>
<evidence type="ECO:0000313" key="2">
    <source>
        <dbReference type="EMBL" id="EDZ64783.1"/>
    </source>
</evidence>
<dbReference type="Pfam" id="PF07963">
    <property type="entry name" value="N_methyl"/>
    <property type="match status" value="1"/>
</dbReference>
<reference evidence="3" key="1">
    <citation type="journal article" date="2012" name="Stand. Genomic Sci.">
        <title>Genome sequence of strain HIMB624, a cultured representative from the OM43 clade of marine Betaproteobacteria.</title>
        <authorList>
            <person name="Huggett M.J."/>
            <person name="Hayakawa D.H."/>
            <person name="Rappe M.S."/>
        </authorList>
    </citation>
    <scope>NUCLEOTIDE SEQUENCE [LARGE SCALE GENOMIC DNA]</scope>
    <source>
        <strain evidence="3">KB13</strain>
    </source>
</reference>
<protein>
    <submittedName>
        <fullName evidence="2">Prepilin-type N-terminal cleavage/methylation domain protein</fullName>
    </submittedName>
</protein>
<dbReference type="STRING" id="314607.KB13_915"/>
<dbReference type="eggNOG" id="COG4968">
    <property type="taxonomic scope" value="Bacteria"/>
</dbReference>
<accession>B6BVU0</accession>
<dbReference type="Proteomes" id="UP000004188">
    <property type="component" value="Unassembled WGS sequence"/>
</dbReference>
<sequence length="167" mass="18042">MQYIKSGFSLIELLIVVAIIGILAAIGTVGYQNYIDGTREAVTENVSDELTRTLERDLILVTSGQEAGSDVLENLTQNSVCENYATEMVAYAQDSLAGEGASILERSAAAIYGPDLEGVGSELPGRNQLVIYCNVKTATPNNSNFLIRNCHCKSDSCSWDATCPRPW</sequence>
<feature type="transmembrane region" description="Helical" evidence="1">
    <location>
        <begin position="7"/>
        <end position="31"/>
    </location>
</feature>
<name>B6BVU0_9PROT</name>
<organism evidence="2 3">
    <name type="scientific">beta proteobacterium KB13</name>
    <dbReference type="NCBI Taxonomy" id="314607"/>
    <lineage>
        <taxon>Bacteria</taxon>
        <taxon>Pseudomonadati</taxon>
        <taxon>Pseudomonadota</taxon>
        <taxon>Betaproteobacteria</taxon>
        <taxon>Nitrosomonadales</taxon>
        <taxon>OM43 clade</taxon>
    </lineage>
</organism>